<dbReference type="GO" id="GO:0004725">
    <property type="term" value="F:protein tyrosine phosphatase activity"/>
    <property type="evidence" value="ECO:0007669"/>
    <property type="project" value="InterPro"/>
</dbReference>
<protein>
    <submittedName>
        <fullName evidence="4">AsIV-cont00097-ORF2</fullName>
    </submittedName>
</protein>
<dbReference type="CDD" id="cd00047">
    <property type="entry name" value="PTPc"/>
    <property type="match status" value="1"/>
</dbReference>
<evidence type="ECO:0000256" key="1">
    <source>
        <dbReference type="ARBA" id="ARBA00009580"/>
    </source>
</evidence>
<dbReference type="InterPro" id="IPR050348">
    <property type="entry name" value="Protein-Tyr_Phosphatase"/>
</dbReference>
<name>S5DMN3_9VIRU</name>
<dbReference type="EMBL" id="KC752303">
    <property type="protein sequence ID" value="AGQ20209.1"/>
    <property type="molecule type" value="Genomic_DNA"/>
</dbReference>
<dbReference type="PANTHER" id="PTHR19134">
    <property type="entry name" value="RECEPTOR-TYPE TYROSINE-PROTEIN PHOSPHATASE"/>
    <property type="match status" value="1"/>
</dbReference>
<dbReference type="SMART" id="SM00404">
    <property type="entry name" value="PTPc_motif"/>
    <property type="match status" value="1"/>
</dbReference>
<proteinExistence type="inferred from homology"/>
<feature type="domain" description="Tyrosine specific protein phosphatases" evidence="3">
    <location>
        <begin position="31"/>
        <end position="111"/>
    </location>
</feature>
<dbReference type="PRINTS" id="PR00700">
    <property type="entry name" value="PRTYPHPHTASE"/>
</dbReference>
<feature type="domain" description="Tyrosine-protein phosphatase" evidence="2">
    <location>
        <begin position="1"/>
        <end position="120"/>
    </location>
</feature>
<dbReference type="InterPro" id="IPR003595">
    <property type="entry name" value="Tyr_Pase_cat"/>
</dbReference>
<dbReference type="Gene3D" id="3.90.190.10">
    <property type="entry name" value="Protein tyrosine phosphatase superfamily"/>
    <property type="match status" value="1"/>
</dbReference>
<evidence type="ECO:0000313" key="4">
    <source>
        <dbReference type="EMBL" id="AGQ20209.1"/>
    </source>
</evidence>
<dbReference type="SUPFAM" id="SSF52799">
    <property type="entry name" value="(Phosphotyrosine protein) phosphatases II"/>
    <property type="match status" value="1"/>
</dbReference>
<dbReference type="PROSITE" id="PS50056">
    <property type="entry name" value="TYR_PHOSPHATASE_2"/>
    <property type="match status" value="1"/>
</dbReference>
<comment type="similarity">
    <text evidence="1">Belongs to the protein-tyrosine phosphatase family.</text>
</comment>
<dbReference type="Pfam" id="PF00102">
    <property type="entry name" value="Y_phosphatase"/>
    <property type="match status" value="1"/>
</dbReference>
<evidence type="ECO:0000259" key="2">
    <source>
        <dbReference type="PROSITE" id="PS50055"/>
    </source>
</evidence>
<organism evidence="4">
    <name type="scientific">Apophua simplicipes ichnovirus</name>
    <dbReference type="NCBI Taxonomy" id="1329648"/>
    <lineage>
        <taxon>Viruses</taxon>
        <taxon>Viruses incertae sedis</taxon>
        <taxon>Polydnaviriformidae</taxon>
        <taxon>Ichnoviriform</taxon>
    </lineage>
</organism>
<dbReference type="PROSITE" id="PS50055">
    <property type="entry name" value="TYR_PHOSPHATASE_PTP"/>
    <property type="match status" value="1"/>
</dbReference>
<reference evidence="4" key="1">
    <citation type="journal article" date="2013" name="J. Gen. Virol.">
        <title>Ultrastructural and genomic characterization of a second banchine polydnavirus confirms the existence of shared features within this ichnovirus lineage.</title>
        <authorList>
            <person name="Djoumad A."/>
            <person name="Stoltz D."/>
            <person name="Beliveau C."/>
            <person name="Boyle B."/>
            <person name="Kuhn L."/>
            <person name="Cusson M."/>
        </authorList>
    </citation>
    <scope>NUCLEOTIDE SEQUENCE</scope>
</reference>
<accession>S5DMN3</accession>
<dbReference type="InterPro" id="IPR029021">
    <property type="entry name" value="Prot-tyrosine_phosphatase-like"/>
</dbReference>
<dbReference type="InterPro" id="IPR000242">
    <property type="entry name" value="PTP_cat"/>
</dbReference>
<evidence type="ECO:0000259" key="3">
    <source>
        <dbReference type="PROSITE" id="PS50056"/>
    </source>
</evidence>
<dbReference type="PANTHER" id="PTHR19134:SF534">
    <property type="entry name" value="LD27988P"/>
    <property type="match status" value="1"/>
</dbReference>
<sequence>MKNKTTRERPRSISLYHYRDWPQFGVPLNVKDFLTFFMVINAEELERFFTSLGTGPVVVHGIAGIGRTGAFCALDVCFEEWHKTNATNVLDTVKRIRRERHMSVETADQYAFIFCSLEILKTWNVTYKY</sequence>
<dbReference type="InterPro" id="IPR000387">
    <property type="entry name" value="Tyr_Pase_dom"/>
</dbReference>